<dbReference type="Proteomes" id="UP000183376">
    <property type="component" value="Chromosome I"/>
</dbReference>
<proteinExistence type="predicted"/>
<dbReference type="AlphaFoldDB" id="A0A1G9WCP1"/>
<evidence type="ECO:0000313" key="1">
    <source>
        <dbReference type="EMBL" id="SDM81775.1"/>
    </source>
</evidence>
<dbReference type="EMBL" id="LT629701">
    <property type="protein sequence ID" value="SDM81775.1"/>
    <property type="molecule type" value="Genomic_DNA"/>
</dbReference>
<keyword evidence="2" id="KW-1185">Reference proteome</keyword>
<protein>
    <recommendedName>
        <fullName evidence="3">Peptidase MA superfamily protein</fullName>
    </recommendedName>
</protein>
<evidence type="ECO:0000313" key="2">
    <source>
        <dbReference type="Proteomes" id="UP000183376"/>
    </source>
</evidence>
<dbReference type="STRING" id="211114.SAMN04489726_3505"/>
<sequence length="212" mass="23282">MTLVLAFPSIAATTCPRCYGLVPVEDGLYAEPDVSDVDRQRLVSLYREANQRVTDFYGERRGRPIVLACSTPECYSRVGGGGERGVAVLGRAVMLSPRGLDPVIAAHELSHTELHARLGSGQVPQWFDEGLAVLVADDPRFLLPRTSPDRCRTDTQEPLPQTLDEWLRAASADEQMYGKAACRVHRWAAAHGGPRAVVDLLDRLSRGERFTG</sequence>
<reference evidence="1 2" key="1">
    <citation type="submission" date="2016-10" db="EMBL/GenBank/DDBJ databases">
        <authorList>
            <person name="de Groot N.N."/>
        </authorList>
    </citation>
    <scope>NUCLEOTIDE SEQUENCE [LARGE SCALE GENOMIC DNA]</scope>
    <source>
        <strain evidence="1 2">DSM 44149</strain>
    </source>
</reference>
<organism evidence="1 2">
    <name type="scientific">Allokutzneria albata</name>
    <name type="common">Kibdelosporangium albatum</name>
    <dbReference type="NCBI Taxonomy" id="211114"/>
    <lineage>
        <taxon>Bacteria</taxon>
        <taxon>Bacillati</taxon>
        <taxon>Actinomycetota</taxon>
        <taxon>Actinomycetes</taxon>
        <taxon>Pseudonocardiales</taxon>
        <taxon>Pseudonocardiaceae</taxon>
        <taxon>Allokutzneria</taxon>
    </lineage>
</organism>
<gene>
    <name evidence="1" type="ORF">SAMN04489726_3505</name>
</gene>
<evidence type="ECO:0008006" key="3">
    <source>
        <dbReference type="Google" id="ProtNLM"/>
    </source>
</evidence>
<accession>A0A1G9WCP1</accession>
<dbReference type="eggNOG" id="ENOG50313NS">
    <property type="taxonomic scope" value="Bacteria"/>
</dbReference>
<name>A0A1G9WCP1_ALLAB</name>